<name>A0A0A9FJ15_ARUDO</name>
<reference evidence="2" key="1">
    <citation type="submission" date="2014-09" db="EMBL/GenBank/DDBJ databases">
        <authorList>
            <person name="Magalhaes I.L.F."/>
            <person name="Oliveira U."/>
            <person name="Santos F.R."/>
            <person name="Vidigal T.H.D.A."/>
            <person name="Brescovit A.D."/>
            <person name="Santos A.J."/>
        </authorList>
    </citation>
    <scope>NUCLEOTIDE SEQUENCE</scope>
    <source>
        <tissue evidence="2">Shoot tissue taken approximately 20 cm above the soil surface</tissue>
    </source>
</reference>
<accession>A0A0A9FJ15</accession>
<dbReference type="AlphaFoldDB" id="A0A0A9FJ15"/>
<sequence>MLSFSTPRRRRAESTAGLRTETYTWTHSRP</sequence>
<proteinExistence type="predicted"/>
<evidence type="ECO:0000256" key="1">
    <source>
        <dbReference type="SAM" id="MobiDB-lite"/>
    </source>
</evidence>
<reference evidence="2" key="2">
    <citation type="journal article" date="2015" name="Data Brief">
        <title>Shoot transcriptome of the giant reed, Arundo donax.</title>
        <authorList>
            <person name="Barrero R.A."/>
            <person name="Guerrero F.D."/>
            <person name="Moolhuijzen P."/>
            <person name="Goolsby J.A."/>
            <person name="Tidwell J."/>
            <person name="Bellgard S.E."/>
            <person name="Bellgard M.I."/>
        </authorList>
    </citation>
    <scope>NUCLEOTIDE SEQUENCE</scope>
    <source>
        <tissue evidence="2">Shoot tissue taken approximately 20 cm above the soil surface</tissue>
    </source>
</reference>
<dbReference type="EMBL" id="GBRH01189628">
    <property type="protein sequence ID" value="JAE08268.1"/>
    <property type="molecule type" value="Transcribed_RNA"/>
</dbReference>
<protein>
    <submittedName>
        <fullName evidence="2">Uncharacterized protein</fullName>
    </submittedName>
</protein>
<organism evidence="2">
    <name type="scientific">Arundo donax</name>
    <name type="common">Giant reed</name>
    <name type="synonym">Donax arundinaceus</name>
    <dbReference type="NCBI Taxonomy" id="35708"/>
    <lineage>
        <taxon>Eukaryota</taxon>
        <taxon>Viridiplantae</taxon>
        <taxon>Streptophyta</taxon>
        <taxon>Embryophyta</taxon>
        <taxon>Tracheophyta</taxon>
        <taxon>Spermatophyta</taxon>
        <taxon>Magnoliopsida</taxon>
        <taxon>Liliopsida</taxon>
        <taxon>Poales</taxon>
        <taxon>Poaceae</taxon>
        <taxon>PACMAD clade</taxon>
        <taxon>Arundinoideae</taxon>
        <taxon>Arundineae</taxon>
        <taxon>Arundo</taxon>
    </lineage>
</organism>
<evidence type="ECO:0000313" key="2">
    <source>
        <dbReference type="EMBL" id="JAE08268.1"/>
    </source>
</evidence>
<feature type="region of interest" description="Disordered" evidence="1">
    <location>
        <begin position="1"/>
        <end position="30"/>
    </location>
</feature>
<feature type="compositionally biased region" description="Polar residues" evidence="1">
    <location>
        <begin position="21"/>
        <end position="30"/>
    </location>
</feature>